<organism evidence="1 2">
    <name type="scientific">Phlyctema vagabunda</name>
    <dbReference type="NCBI Taxonomy" id="108571"/>
    <lineage>
        <taxon>Eukaryota</taxon>
        <taxon>Fungi</taxon>
        <taxon>Dikarya</taxon>
        <taxon>Ascomycota</taxon>
        <taxon>Pezizomycotina</taxon>
        <taxon>Leotiomycetes</taxon>
        <taxon>Helotiales</taxon>
        <taxon>Dermateaceae</taxon>
        <taxon>Phlyctema</taxon>
    </lineage>
</organism>
<gene>
    <name evidence="1" type="ORF">PVAG01_00331</name>
</gene>
<comment type="caution">
    <text evidence="1">The sequence shown here is derived from an EMBL/GenBank/DDBJ whole genome shotgun (WGS) entry which is preliminary data.</text>
</comment>
<sequence>MSARTLEWALEMISVPEVEYCQISSNIRATSLKINTWVRDIVADALPQEVGFYSPEFADLRKAVAKVVTFNIECKTQIHKVYHLTTSDYLTALLYYDISTRFLHNPYFFLQDAGGDGTPELSASFRALYEDRVKDDSISASTWRSELYRDLDPDITIPLLNSLATKHAHEFMNGPARKLMCSGKIGKNGDELERRLEAIYDQMLAVAYNLQGL</sequence>
<proteinExistence type="predicted"/>
<dbReference type="Proteomes" id="UP001629113">
    <property type="component" value="Unassembled WGS sequence"/>
</dbReference>
<evidence type="ECO:0000313" key="1">
    <source>
        <dbReference type="EMBL" id="KAL3426822.1"/>
    </source>
</evidence>
<accession>A0ABR4PTY2</accession>
<keyword evidence="2" id="KW-1185">Reference proteome</keyword>
<name>A0ABR4PTY2_9HELO</name>
<dbReference type="EMBL" id="JBFCZG010000001">
    <property type="protein sequence ID" value="KAL3426822.1"/>
    <property type="molecule type" value="Genomic_DNA"/>
</dbReference>
<protein>
    <submittedName>
        <fullName evidence="1">Uncharacterized protein</fullName>
    </submittedName>
</protein>
<evidence type="ECO:0000313" key="2">
    <source>
        <dbReference type="Proteomes" id="UP001629113"/>
    </source>
</evidence>
<reference evidence="1 2" key="1">
    <citation type="submission" date="2024-06" db="EMBL/GenBank/DDBJ databases">
        <title>Complete genome of Phlyctema vagabunda strain 19-DSS-EL-015.</title>
        <authorList>
            <person name="Fiorenzani C."/>
        </authorList>
    </citation>
    <scope>NUCLEOTIDE SEQUENCE [LARGE SCALE GENOMIC DNA]</scope>
    <source>
        <strain evidence="1 2">19-DSS-EL-015</strain>
    </source>
</reference>